<evidence type="ECO:0000313" key="2">
    <source>
        <dbReference type="Proteomes" id="UP001501417"/>
    </source>
</evidence>
<dbReference type="RefSeq" id="WP_264044506.1">
    <property type="nucleotide sequence ID" value="NZ_BAABGF010000043.1"/>
</dbReference>
<gene>
    <name evidence="1" type="ORF">GCM10023161_40520</name>
</gene>
<accession>A0ABP8F1X3</accession>
<reference evidence="2" key="1">
    <citation type="journal article" date="2019" name="Int. J. Syst. Evol. Microbiol.">
        <title>The Global Catalogue of Microorganisms (GCM) 10K type strain sequencing project: providing services to taxonomists for standard genome sequencing and annotation.</title>
        <authorList>
            <consortium name="The Broad Institute Genomics Platform"/>
            <consortium name="The Broad Institute Genome Sequencing Center for Infectious Disease"/>
            <person name="Wu L."/>
            <person name="Ma J."/>
        </authorList>
    </citation>
    <scope>NUCLEOTIDE SEQUENCE [LARGE SCALE GENOMIC DNA]</scope>
    <source>
        <strain evidence="2">JCM 17782</strain>
    </source>
</reference>
<protein>
    <recommendedName>
        <fullName evidence="3">DUF2147 domain-containing protein</fullName>
    </recommendedName>
</protein>
<sequence>MGGNATAVERIGVLALVVFIVVAVGWASRTPSHAMPTGDKGLPGKWLGDAQCYDGSKGTAALEVTSVVFNEFHGKMSYTPWGFCEQYHDEYLWGTVNPDGSLQGNVFAGTYFYSRTNDWTLHYNWDQQWGGVDKWIHGRLVKQTGEPMPVPAQPGQLAAEG</sequence>
<comment type="caution">
    <text evidence="1">The sequence shown here is derived from an EMBL/GenBank/DDBJ whole genome shotgun (WGS) entry which is preliminary data.</text>
</comment>
<keyword evidence="2" id="KW-1185">Reference proteome</keyword>
<organism evidence="1 2">
    <name type="scientific">Mycobacterium paraffinicum</name>
    <dbReference type="NCBI Taxonomy" id="53378"/>
    <lineage>
        <taxon>Bacteria</taxon>
        <taxon>Bacillati</taxon>
        <taxon>Actinomycetota</taxon>
        <taxon>Actinomycetes</taxon>
        <taxon>Mycobacteriales</taxon>
        <taxon>Mycobacteriaceae</taxon>
        <taxon>Mycobacterium</taxon>
    </lineage>
</organism>
<dbReference type="EMBL" id="BAABGF010000043">
    <property type="protein sequence ID" value="GAA4292817.1"/>
    <property type="molecule type" value="Genomic_DNA"/>
</dbReference>
<dbReference type="Proteomes" id="UP001501417">
    <property type="component" value="Unassembled WGS sequence"/>
</dbReference>
<evidence type="ECO:0008006" key="3">
    <source>
        <dbReference type="Google" id="ProtNLM"/>
    </source>
</evidence>
<name>A0ABP8F1X3_9MYCO</name>
<evidence type="ECO:0000313" key="1">
    <source>
        <dbReference type="EMBL" id="GAA4292817.1"/>
    </source>
</evidence>
<proteinExistence type="predicted"/>